<feature type="non-terminal residue" evidence="2">
    <location>
        <position position="58"/>
    </location>
</feature>
<feature type="non-terminal residue" evidence="2">
    <location>
        <position position="1"/>
    </location>
</feature>
<feature type="compositionally biased region" description="Basic and acidic residues" evidence="1">
    <location>
        <begin position="21"/>
        <end position="33"/>
    </location>
</feature>
<dbReference type="Proteomes" id="UP000824469">
    <property type="component" value="Unassembled WGS sequence"/>
</dbReference>
<name>A0AA38LAB6_TAXCH</name>
<keyword evidence="3" id="KW-1185">Reference proteome</keyword>
<accession>A0AA38LAB6</accession>
<sequence length="58" mass="6778">RERENHRENPDFAGPKQRQVKKQEEFTEKDIKPKIATAQPEPCDTQLIIVREDISSSD</sequence>
<organism evidence="2 3">
    <name type="scientific">Taxus chinensis</name>
    <name type="common">Chinese yew</name>
    <name type="synonym">Taxus wallichiana var. chinensis</name>
    <dbReference type="NCBI Taxonomy" id="29808"/>
    <lineage>
        <taxon>Eukaryota</taxon>
        <taxon>Viridiplantae</taxon>
        <taxon>Streptophyta</taxon>
        <taxon>Embryophyta</taxon>
        <taxon>Tracheophyta</taxon>
        <taxon>Spermatophyta</taxon>
        <taxon>Pinopsida</taxon>
        <taxon>Pinidae</taxon>
        <taxon>Conifers II</taxon>
        <taxon>Cupressales</taxon>
        <taxon>Taxaceae</taxon>
        <taxon>Taxus</taxon>
    </lineage>
</organism>
<evidence type="ECO:0000313" key="3">
    <source>
        <dbReference type="Proteomes" id="UP000824469"/>
    </source>
</evidence>
<comment type="caution">
    <text evidence="2">The sequence shown here is derived from an EMBL/GenBank/DDBJ whole genome shotgun (WGS) entry which is preliminary data.</text>
</comment>
<reference evidence="2 3" key="1">
    <citation type="journal article" date="2021" name="Nat. Plants">
        <title>The Taxus genome provides insights into paclitaxel biosynthesis.</title>
        <authorList>
            <person name="Xiong X."/>
            <person name="Gou J."/>
            <person name="Liao Q."/>
            <person name="Li Y."/>
            <person name="Zhou Q."/>
            <person name="Bi G."/>
            <person name="Li C."/>
            <person name="Du R."/>
            <person name="Wang X."/>
            <person name="Sun T."/>
            <person name="Guo L."/>
            <person name="Liang H."/>
            <person name="Lu P."/>
            <person name="Wu Y."/>
            <person name="Zhang Z."/>
            <person name="Ro D.K."/>
            <person name="Shang Y."/>
            <person name="Huang S."/>
            <person name="Yan J."/>
        </authorList>
    </citation>
    <scope>NUCLEOTIDE SEQUENCE [LARGE SCALE GENOMIC DNA]</scope>
    <source>
        <strain evidence="2">Ta-2019</strain>
    </source>
</reference>
<feature type="compositionally biased region" description="Basic and acidic residues" evidence="1">
    <location>
        <begin position="1"/>
        <end position="10"/>
    </location>
</feature>
<dbReference type="AlphaFoldDB" id="A0AA38LAB6"/>
<protein>
    <submittedName>
        <fullName evidence="2">Uncharacterized protein</fullName>
    </submittedName>
</protein>
<evidence type="ECO:0000256" key="1">
    <source>
        <dbReference type="SAM" id="MobiDB-lite"/>
    </source>
</evidence>
<gene>
    <name evidence="2" type="ORF">KI387_019443</name>
</gene>
<evidence type="ECO:0000313" key="2">
    <source>
        <dbReference type="EMBL" id="KAH9317674.1"/>
    </source>
</evidence>
<feature type="region of interest" description="Disordered" evidence="1">
    <location>
        <begin position="1"/>
        <end position="42"/>
    </location>
</feature>
<proteinExistence type="predicted"/>
<dbReference type="EMBL" id="JAHRHJ020000004">
    <property type="protein sequence ID" value="KAH9317674.1"/>
    <property type="molecule type" value="Genomic_DNA"/>
</dbReference>